<dbReference type="EMBL" id="PGET01000001">
    <property type="protein sequence ID" value="PJJ30498.1"/>
    <property type="molecule type" value="Genomic_DNA"/>
</dbReference>
<gene>
    <name evidence="2" type="ORF">H171_4104</name>
</gene>
<feature type="domain" description="IrrE N-terminal-like" evidence="1">
    <location>
        <begin position="13"/>
        <end position="122"/>
    </location>
</feature>
<dbReference type="Proteomes" id="UP000231092">
    <property type="component" value="Unassembled WGS sequence"/>
</dbReference>
<accession>A0A2M8ZAN1</accession>
<evidence type="ECO:0000313" key="3">
    <source>
        <dbReference type="Proteomes" id="UP000231092"/>
    </source>
</evidence>
<name>A0A2M8ZAN1_9FIRM</name>
<organism evidence="2 3">
    <name type="scientific">[Clostridium] celerecrescens 18A</name>
    <dbReference type="NCBI Taxonomy" id="1286362"/>
    <lineage>
        <taxon>Bacteria</taxon>
        <taxon>Bacillati</taxon>
        <taxon>Bacillota</taxon>
        <taxon>Clostridia</taxon>
        <taxon>Lachnospirales</taxon>
        <taxon>Lachnospiraceae</taxon>
        <taxon>Lacrimispora</taxon>
    </lineage>
</organism>
<dbReference type="InterPro" id="IPR010359">
    <property type="entry name" value="IrrE_HExxH"/>
</dbReference>
<reference evidence="2 3" key="1">
    <citation type="submission" date="2017-11" db="EMBL/GenBank/DDBJ databases">
        <title>Understudied soil microbes with underappreciated capabilities: Untangling the Clostridium saccharolyticum group.</title>
        <authorList>
            <person name="Leschine S."/>
        </authorList>
    </citation>
    <scope>NUCLEOTIDE SEQUENCE [LARGE SCALE GENOMIC DNA]</scope>
    <source>
        <strain evidence="2 3">18A</strain>
    </source>
</reference>
<evidence type="ECO:0000259" key="1">
    <source>
        <dbReference type="Pfam" id="PF06114"/>
    </source>
</evidence>
<proteinExistence type="predicted"/>
<dbReference type="OrthoDB" id="1707128at2"/>
<dbReference type="AlphaFoldDB" id="A0A2M8ZAN1"/>
<evidence type="ECO:0000313" key="2">
    <source>
        <dbReference type="EMBL" id="PJJ30498.1"/>
    </source>
</evidence>
<dbReference type="RefSeq" id="WP_100306747.1">
    <property type="nucleotide sequence ID" value="NZ_PGET01000001.1"/>
</dbReference>
<protein>
    <recommendedName>
        <fullName evidence="1">IrrE N-terminal-like domain-containing protein</fullName>
    </recommendedName>
</protein>
<dbReference type="Pfam" id="PF06114">
    <property type="entry name" value="Peptidase_M78"/>
    <property type="match status" value="1"/>
</dbReference>
<comment type="caution">
    <text evidence="2">The sequence shown here is derived from an EMBL/GenBank/DDBJ whole genome shotgun (WGS) entry which is preliminary data.</text>
</comment>
<sequence length="155" mass="17669">MNDLEKEEQEAADVGLHIDYVPFKSENIKGLYCDGSIAISNRIETCVEKACILAEELGHHHTSSGIILNMESTANQKQENFARLWAYNKMVTIEKIISAKEAGCCNRYEIAEHLCVTESFLQDAIDCYHSKYGLGMQKEEYIIFFEPFNICKMTN</sequence>